<accession>A0ABZ1USL5</accession>
<evidence type="ECO:0000313" key="1">
    <source>
        <dbReference type="EMBL" id="WUR15683.1"/>
    </source>
</evidence>
<evidence type="ECO:0008006" key="3">
    <source>
        <dbReference type="Google" id="ProtNLM"/>
    </source>
</evidence>
<name>A0ABZ1USL5_9BURK</name>
<evidence type="ECO:0000313" key="2">
    <source>
        <dbReference type="Proteomes" id="UP000321323"/>
    </source>
</evidence>
<proteinExistence type="predicted"/>
<protein>
    <recommendedName>
        <fullName evidence="3">CopG family transcriptional regulator</fullName>
    </recommendedName>
</protein>
<dbReference type="EMBL" id="CP136508">
    <property type="protein sequence ID" value="WUR15683.1"/>
    <property type="molecule type" value="Genomic_DNA"/>
</dbReference>
<keyword evidence="2" id="KW-1185">Reference proteome</keyword>
<gene>
    <name evidence="1" type="ORF">E7V67_011445</name>
</gene>
<organism evidence="1 2">
    <name type="scientific">[Empedobacter] haloabium</name>
    <dbReference type="NCBI Taxonomy" id="592317"/>
    <lineage>
        <taxon>Bacteria</taxon>
        <taxon>Pseudomonadati</taxon>
        <taxon>Pseudomonadota</taxon>
        <taxon>Betaproteobacteria</taxon>
        <taxon>Burkholderiales</taxon>
        <taxon>Oxalobacteraceae</taxon>
        <taxon>Telluria group</taxon>
        <taxon>Telluria group incertae sedis</taxon>
    </lineage>
</organism>
<dbReference type="Proteomes" id="UP000321323">
    <property type="component" value="Chromosome"/>
</dbReference>
<sequence length="81" mass="9647">MAPRDITVKTLLNADEYLDFDQECAIADKKHSPLLRDLAKQWMAEQKHKRQQRNMERPVYGQNMAMLLPTRVARPRMHMRL</sequence>
<reference evidence="1 2" key="1">
    <citation type="journal article" date="2019" name="Int. J. Syst. Evol. Microbiol.">
        <title>The Draft Whole-Genome Sequence of the Antibiotic Producer Empedobacter haloabium ATCC 31962 Provides Indications for Its Taxonomic Reclassification.</title>
        <authorList>
            <person name="Miess H."/>
            <person name="Arlt P."/>
            <person name="Apel A.K."/>
            <person name="Weber T."/>
            <person name="Nieselt K."/>
            <person name="Hanssen F."/>
            <person name="Czemmel S."/>
            <person name="Nahnsen S."/>
            <person name="Gross H."/>
        </authorList>
    </citation>
    <scope>NUCLEOTIDE SEQUENCE [LARGE SCALE GENOMIC DNA]</scope>
    <source>
        <strain evidence="1 2">ATCC 31962</strain>
    </source>
</reference>